<dbReference type="InterPro" id="IPR052701">
    <property type="entry name" value="GAG_Ulvan_Degrading_Sulfatases"/>
</dbReference>
<dbReference type="PANTHER" id="PTHR43751:SF3">
    <property type="entry name" value="SULFATASE N-TERMINAL DOMAIN-CONTAINING PROTEIN"/>
    <property type="match status" value="1"/>
</dbReference>
<dbReference type="EMBL" id="UOGG01000005">
    <property type="protein sequence ID" value="VAX26549.1"/>
    <property type="molecule type" value="Genomic_DNA"/>
</dbReference>
<keyword evidence="1" id="KW-1133">Transmembrane helix</keyword>
<proteinExistence type="predicted"/>
<dbReference type="InterPro" id="IPR000917">
    <property type="entry name" value="Sulfatase_N"/>
</dbReference>
<dbReference type="AlphaFoldDB" id="A0A3B1C8N1"/>
<evidence type="ECO:0000259" key="2">
    <source>
        <dbReference type="Pfam" id="PF00884"/>
    </source>
</evidence>
<feature type="transmembrane region" description="Helical" evidence="1">
    <location>
        <begin position="53"/>
        <end position="81"/>
    </location>
</feature>
<dbReference type="SUPFAM" id="SSF53649">
    <property type="entry name" value="Alkaline phosphatase-like"/>
    <property type="match status" value="1"/>
</dbReference>
<feature type="transmembrane region" description="Helical" evidence="1">
    <location>
        <begin position="182"/>
        <end position="203"/>
    </location>
</feature>
<accession>A0A3B1C8N1</accession>
<dbReference type="PANTHER" id="PTHR43751">
    <property type="entry name" value="SULFATASE"/>
    <property type="match status" value="1"/>
</dbReference>
<protein>
    <recommendedName>
        <fullName evidence="2">Sulfatase N-terminal domain-containing protein</fullName>
    </recommendedName>
</protein>
<keyword evidence="1" id="KW-0472">Membrane</keyword>
<feature type="domain" description="Sulfatase N-terminal" evidence="2">
    <location>
        <begin position="277"/>
        <end position="554"/>
    </location>
</feature>
<dbReference type="CDD" id="cd16148">
    <property type="entry name" value="sulfatase_like"/>
    <property type="match status" value="1"/>
</dbReference>
<feature type="transmembrane region" description="Helical" evidence="1">
    <location>
        <begin position="93"/>
        <end position="111"/>
    </location>
</feature>
<dbReference type="Gene3D" id="3.40.720.10">
    <property type="entry name" value="Alkaline Phosphatase, subunit A"/>
    <property type="match status" value="1"/>
</dbReference>
<sequence length="652" mass="74044">MQKIKTNSKTPSLLWPAICLAIALVLIKATYVKISTSWNIWDWDVPWSFYFDWIYLTWTASVSQSDLLFALGAGLIGELALYITSSHRRLSRCIYFSFIFFAVVCVVYAVIGRQAFAYFGAQLTANLFALGSGLDVTKLQSSILPYATPWVLVALVGAPVLYLLSVWFMHRVSAGWSIRRSFKMHLTGVGGAVIWLFLGFQLADSHWFATQDRYIVESPHWTFIRSTLPEFMETKSSLLSIEFPPDDMLDFKNPIPSVKTATFSAPLVQKLRARPVKNVILLVLESVGSHYLTVYDKDSPVTPRLAAETKNAVVFDSYYTPVGWTAFALTSILHATPPPLKRYSKENFSLQNIPTPSLAKVLKGRGYETVFLASGDPQWANKGVFDNGDFEHVRTELELAPQKRNSSWGVRDKYLFNEIRQFLEGNKKDDKPFFMMAWTDQTHHPYSFGSDEKNKGQNDLERYLAIMSEVDGYIGELLAYLRAHNDDTLVVITGDHGEAFREIHNTTGHGFSVYDEEVKVPLILWNPRLIPEGYRVSTVGSHVDLAPTVLDLLGQPAPAEWYGSSLFAPDHPPRAYFFAAARGQYLLGVREARWKYIIDARREEEELYDLEIDPLEQVNVSADHPDRAHRLRQRLAAMLKANEDKYAWMSMQ</sequence>
<name>A0A3B1C8N1_9ZZZZ</name>
<dbReference type="InterPro" id="IPR017850">
    <property type="entry name" value="Alkaline_phosphatase_core_sf"/>
</dbReference>
<gene>
    <name evidence="3" type="ORF">MNBD_NITROSPINAE05-99</name>
</gene>
<feature type="transmembrane region" description="Helical" evidence="1">
    <location>
        <begin position="150"/>
        <end position="170"/>
    </location>
</feature>
<evidence type="ECO:0000256" key="1">
    <source>
        <dbReference type="SAM" id="Phobius"/>
    </source>
</evidence>
<keyword evidence="1" id="KW-0812">Transmembrane</keyword>
<dbReference type="Gene3D" id="3.30.1120.10">
    <property type="match status" value="1"/>
</dbReference>
<organism evidence="3">
    <name type="scientific">hydrothermal vent metagenome</name>
    <dbReference type="NCBI Taxonomy" id="652676"/>
    <lineage>
        <taxon>unclassified sequences</taxon>
        <taxon>metagenomes</taxon>
        <taxon>ecological metagenomes</taxon>
    </lineage>
</organism>
<dbReference type="Pfam" id="PF00884">
    <property type="entry name" value="Sulfatase"/>
    <property type="match status" value="1"/>
</dbReference>
<reference evidence="3" key="1">
    <citation type="submission" date="2018-06" db="EMBL/GenBank/DDBJ databases">
        <authorList>
            <person name="Zhirakovskaya E."/>
        </authorList>
    </citation>
    <scope>NUCLEOTIDE SEQUENCE</scope>
</reference>
<evidence type="ECO:0000313" key="3">
    <source>
        <dbReference type="EMBL" id="VAX26549.1"/>
    </source>
</evidence>